<evidence type="ECO:0000256" key="5">
    <source>
        <dbReference type="ARBA" id="ARBA00022777"/>
    </source>
</evidence>
<name>A0A8K0KB68_LADFU</name>
<reference evidence="9" key="1">
    <citation type="submission" date="2013-04" db="EMBL/GenBank/DDBJ databases">
        <authorList>
            <person name="Qu J."/>
            <person name="Murali S.C."/>
            <person name="Bandaranaike D."/>
            <person name="Bellair M."/>
            <person name="Blankenburg K."/>
            <person name="Chao H."/>
            <person name="Dinh H."/>
            <person name="Doddapaneni H."/>
            <person name="Downs B."/>
            <person name="Dugan-Rocha S."/>
            <person name="Elkadiri S."/>
            <person name="Gnanaolivu R.D."/>
            <person name="Hernandez B."/>
            <person name="Javaid M."/>
            <person name="Jayaseelan J.C."/>
            <person name="Lee S."/>
            <person name="Li M."/>
            <person name="Ming W."/>
            <person name="Munidasa M."/>
            <person name="Muniz J."/>
            <person name="Nguyen L."/>
            <person name="Ongeri F."/>
            <person name="Osuji N."/>
            <person name="Pu L.-L."/>
            <person name="Puazo M."/>
            <person name="Qu C."/>
            <person name="Quiroz J."/>
            <person name="Raj R."/>
            <person name="Weissenberger G."/>
            <person name="Xin Y."/>
            <person name="Zou X."/>
            <person name="Han Y."/>
            <person name="Richards S."/>
            <person name="Worley K."/>
            <person name="Muzny D."/>
            <person name="Gibbs R."/>
        </authorList>
    </citation>
    <scope>NUCLEOTIDE SEQUENCE</scope>
    <source>
        <strain evidence="9">Sampled in the wild</strain>
    </source>
</reference>
<protein>
    <recommendedName>
        <fullName evidence="1">non-specific serine/threonine protein kinase</fullName>
        <ecNumber evidence="1">2.7.11.1</ecNumber>
    </recommendedName>
</protein>
<evidence type="ECO:0000256" key="1">
    <source>
        <dbReference type="ARBA" id="ARBA00012513"/>
    </source>
</evidence>
<evidence type="ECO:0000256" key="2">
    <source>
        <dbReference type="ARBA" id="ARBA00022527"/>
    </source>
</evidence>
<evidence type="ECO:0000256" key="8">
    <source>
        <dbReference type="ARBA" id="ARBA00048679"/>
    </source>
</evidence>
<dbReference type="InterPro" id="IPR011009">
    <property type="entry name" value="Kinase-like_dom_sf"/>
</dbReference>
<dbReference type="AlphaFoldDB" id="A0A8K0KB68"/>
<proteinExistence type="predicted"/>
<evidence type="ECO:0000313" key="10">
    <source>
        <dbReference type="Proteomes" id="UP000792457"/>
    </source>
</evidence>
<evidence type="ECO:0000256" key="3">
    <source>
        <dbReference type="ARBA" id="ARBA00022679"/>
    </source>
</evidence>
<dbReference type="Gene3D" id="1.10.510.10">
    <property type="entry name" value="Transferase(Phosphotransferase) domain 1"/>
    <property type="match status" value="1"/>
</dbReference>
<dbReference type="EMBL" id="KZ308583">
    <property type="protein sequence ID" value="KAG8231939.1"/>
    <property type="molecule type" value="Genomic_DNA"/>
</dbReference>
<dbReference type="PANTHER" id="PTHR47634:SF9">
    <property type="entry name" value="PROTEIN KINASE DOMAIN-CONTAINING PROTEIN-RELATED"/>
    <property type="match status" value="1"/>
</dbReference>
<sequence>MQDKSRPDPAVDVCSIEVKIADLGNACYKDHHFTEDIQTRQYCTLEVILGSPYNTAADMEHSLYDL</sequence>
<gene>
    <name evidence="9" type="ORF">J437_LFUL011408</name>
</gene>
<dbReference type="GO" id="GO:0050684">
    <property type="term" value="P:regulation of mRNA processing"/>
    <property type="evidence" value="ECO:0007669"/>
    <property type="project" value="TreeGrafter"/>
</dbReference>
<evidence type="ECO:0000256" key="7">
    <source>
        <dbReference type="ARBA" id="ARBA00047899"/>
    </source>
</evidence>
<comment type="catalytic activity">
    <reaction evidence="7">
        <text>L-threonyl-[protein] + ATP = O-phospho-L-threonyl-[protein] + ADP + H(+)</text>
        <dbReference type="Rhea" id="RHEA:46608"/>
        <dbReference type="Rhea" id="RHEA-COMP:11060"/>
        <dbReference type="Rhea" id="RHEA-COMP:11605"/>
        <dbReference type="ChEBI" id="CHEBI:15378"/>
        <dbReference type="ChEBI" id="CHEBI:30013"/>
        <dbReference type="ChEBI" id="CHEBI:30616"/>
        <dbReference type="ChEBI" id="CHEBI:61977"/>
        <dbReference type="ChEBI" id="CHEBI:456216"/>
        <dbReference type="EC" id="2.7.11.1"/>
    </reaction>
</comment>
<dbReference type="GO" id="GO:0005524">
    <property type="term" value="F:ATP binding"/>
    <property type="evidence" value="ECO:0007669"/>
    <property type="project" value="UniProtKB-KW"/>
</dbReference>
<evidence type="ECO:0000256" key="4">
    <source>
        <dbReference type="ARBA" id="ARBA00022741"/>
    </source>
</evidence>
<keyword evidence="4" id="KW-0547">Nucleotide-binding</keyword>
<reference evidence="9" key="2">
    <citation type="submission" date="2017-10" db="EMBL/GenBank/DDBJ databases">
        <title>Ladona fulva Genome sequencing and assembly.</title>
        <authorList>
            <person name="Murali S."/>
            <person name="Richards S."/>
            <person name="Bandaranaike D."/>
            <person name="Bellair M."/>
            <person name="Blankenburg K."/>
            <person name="Chao H."/>
            <person name="Dinh H."/>
            <person name="Doddapaneni H."/>
            <person name="Dugan-Rocha S."/>
            <person name="Elkadiri S."/>
            <person name="Gnanaolivu R."/>
            <person name="Hernandez B."/>
            <person name="Skinner E."/>
            <person name="Javaid M."/>
            <person name="Lee S."/>
            <person name="Li M."/>
            <person name="Ming W."/>
            <person name="Munidasa M."/>
            <person name="Muniz J."/>
            <person name="Nguyen L."/>
            <person name="Hughes D."/>
            <person name="Osuji N."/>
            <person name="Pu L.-L."/>
            <person name="Puazo M."/>
            <person name="Qu C."/>
            <person name="Quiroz J."/>
            <person name="Raj R."/>
            <person name="Weissenberger G."/>
            <person name="Xin Y."/>
            <person name="Zou X."/>
            <person name="Han Y."/>
            <person name="Worley K."/>
            <person name="Muzny D."/>
            <person name="Gibbs R."/>
        </authorList>
    </citation>
    <scope>NUCLEOTIDE SEQUENCE</scope>
    <source>
        <strain evidence="9">Sampled in the wild</strain>
    </source>
</reference>
<comment type="caution">
    <text evidence="9">The sequence shown here is derived from an EMBL/GenBank/DDBJ whole genome shotgun (WGS) entry which is preliminary data.</text>
</comment>
<keyword evidence="3" id="KW-0808">Transferase</keyword>
<dbReference type="GO" id="GO:0005634">
    <property type="term" value="C:nucleus"/>
    <property type="evidence" value="ECO:0007669"/>
    <property type="project" value="TreeGrafter"/>
</dbReference>
<dbReference type="SUPFAM" id="SSF56112">
    <property type="entry name" value="Protein kinase-like (PK-like)"/>
    <property type="match status" value="1"/>
</dbReference>
<keyword evidence="2" id="KW-0723">Serine/threonine-protein kinase</keyword>
<evidence type="ECO:0000256" key="6">
    <source>
        <dbReference type="ARBA" id="ARBA00022840"/>
    </source>
</evidence>
<organism evidence="9 10">
    <name type="scientific">Ladona fulva</name>
    <name type="common">Scarce chaser dragonfly</name>
    <name type="synonym">Libellula fulva</name>
    <dbReference type="NCBI Taxonomy" id="123851"/>
    <lineage>
        <taxon>Eukaryota</taxon>
        <taxon>Metazoa</taxon>
        <taxon>Ecdysozoa</taxon>
        <taxon>Arthropoda</taxon>
        <taxon>Hexapoda</taxon>
        <taxon>Insecta</taxon>
        <taxon>Pterygota</taxon>
        <taxon>Palaeoptera</taxon>
        <taxon>Odonata</taxon>
        <taxon>Epiprocta</taxon>
        <taxon>Anisoptera</taxon>
        <taxon>Libelluloidea</taxon>
        <taxon>Libellulidae</taxon>
        <taxon>Ladona</taxon>
    </lineage>
</organism>
<keyword evidence="10" id="KW-1185">Reference proteome</keyword>
<dbReference type="GO" id="GO:0000245">
    <property type="term" value="P:spliceosomal complex assembly"/>
    <property type="evidence" value="ECO:0007669"/>
    <property type="project" value="TreeGrafter"/>
</dbReference>
<dbReference type="Proteomes" id="UP000792457">
    <property type="component" value="Unassembled WGS sequence"/>
</dbReference>
<keyword evidence="6" id="KW-0067">ATP-binding</keyword>
<dbReference type="GO" id="GO:0004674">
    <property type="term" value="F:protein serine/threonine kinase activity"/>
    <property type="evidence" value="ECO:0007669"/>
    <property type="project" value="UniProtKB-KW"/>
</dbReference>
<dbReference type="PANTHER" id="PTHR47634">
    <property type="entry name" value="PROTEIN KINASE DOMAIN-CONTAINING PROTEIN-RELATED"/>
    <property type="match status" value="1"/>
</dbReference>
<dbReference type="InterPro" id="IPR051334">
    <property type="entry name" value="SRPK"/>
</dbReference>
<dbReference type="GO" id="GO:0005737">
    <property type="term" value="C:cytoplasm"/>
    <property type="evidence" value="ECO:0007669"/>
    <property type="project" value="TreeGrafter"/>
</dbReference>
<keyword evidence="5" id="KW-0418">Kinase</keyword>
<evidence type="ECO:0000313" key="9">
    <source>
        <dbReference type="EMBL" id="KAG8231939.1"/>
    </source>
</evidence>
<dbReference type="OrthoDB" id="2649at2759"/>
<comment type="catalytic activity">
    <reaction evidence="8">
        <text>L-seryl-[protein] + ATP = O-phospho-L-seryl-[protein] + ADP + H(+)</text>
        <dbReference type="Rhea" id="RHEA:17989"/>
        <dbReference type="Rhea" id="RHEA-COMP:9863"/>
        <dbReference type="Rhea" id="RHEA-COMP:11604"/>
        <dbReference type="ChEBI" id="CHEBI:15378"/>
        <dbReference type="ChEBI" id="CHEBI:29999"/>
        <dbReference type="ChEBI" id="CHEBI:30616"/>
        <dbReference type="ChEBI" id="CHEBI:83421"/>
        <dbReference type="ChEBI" id="CHEBI:456216"/>
        <dbReference type="EC" id="2.7.11.1"/>
    </reaction>
</comment>
<accession>A0A8K0KB68</accession>
<dbReference type="EC" id="2.7.11.1" evidence="1"/>